<comment type="similarity">
    <text evidence="1 4">Belongs to the DHPS family.</text>
</comment>
<protein>
    <recommendedName>
        <fullName evidence="4">Dihydropteroate synthase</fullName>
        <shortName evidence="4">DHPS</shortName>
        <ecNumber evidence="4">2.5.1.15</ecNumber>
    </recommendedName>
    <alternativeName>
        <fullName evidence="4">Dihydropteroate pyrophosphorylase</fullName>
    </alternativeName>
</protein>
<dbReference type="NCBIfam" id="TIGR01496">
    <property type="entry name" value="DHPS"/>
    <property type="match status" value="1"/>
</dbReference>
<comment type="function">
    <text evidence="4">Catalyzes the condensation of para-aminobenzoate (pABA) with 6-hydroxymethyl-7,8-dihydropterin diphosphate (DHPt-PP) to form 7,8-dihydropteroate (H2Pte), the immediate precursor of folate derivatives.</text>
</comment>
<dbReference type="PROSITE" id="PS00793">
    <property type="entry name" value="DHPS_2"/>
    <property type="match status" value="1"/>
</dbReference>
<gene>
    <name evidence="6" type="ORF">HDA43_000464</name>
</gene>
<comment type="function">
    <text evidence="3">Has very low affinity for the DHPS substrate 6-hydroxymethyl-7,8-dihydropterin-pyrophosphate, but can bind the inhibitor dapsone. Seems to lack dihydropteroate synthase activity, and does probably not function in folate metabolism.</text>
</comment>
<accession>A0A852UXH7</accession>
<keyword evidence="7" id="KW-1185">Reference proteome</keyword>
<evidence type="ECO:0000256" key="3">
    <source>
        <dbReference type="ARBA" id="ARBA00058850"/>
    </source>
</evidence>
<dbReference type="GO" id="GO:0005829">
    <property type="term" value="C:cytosol"/>
    <property type="evidence" value="ECO:0007669"/>
    <property type="project" value="TreeGrafter"/>
</dbReference>
<dbReference type="SUPFAM" id="SSF51717">
    <property type="entry name" value="Dihydropteroate synthetase-like"/>
    <property type="match status" value="1"/>
</dbReference>
<dbReference type="RefSeq" id="WP_179818073.1">
    <property type="nucleotide sequence ID" value="NZ_JACCCO010000001.1"/>
</dbReference>
<dbReference type="PANTHER" id="PTHR20941">
    <property type="entry name" value="FOLATE SYNTHESIS PROTEINS"/>
    <property type="match status" value="1"/>
</dbReference>
<dbReference type="EMBL" id="JACCCO010000001">
    <property type="protein sequence ID" value="NYF38305.1"/>
    <property type="molecule type" value="Genomic_DNA"/>
</dbReference>
<dbReference type="InterPro" id="IPR045031">
    <property type="entry name" value="DHP_synth-like"/>
</dbReference>
<evidence type="ECO:0000256" key="1">
    <source>
        <dbReference type="ARBA" id="ARBA00009503"/>
    </source>
</evidence>
<dbReference type="GO" id="GO:0046654">
    <property type="term" value="P:tetrahydrofolate biosynthetic process"/>
    <property type="evidence" value="ECO:0007669"/>
    <property type="project" value="UniProtKB-UniPathway"/>
</dbReference>
<feature type="domain" description="Pterin-binding" evidence="5">
    <location>
        <begin position="16"/>
        <end position="270"/>
    </location>
</feature>
<dbReference type="FunFam" id="3.20.20.20:FF:000008">
    <property type="entry name" value="Dihydropteroate synthase"/>
    <property type="match status" value="1"/>
</dbReference>
<dbReference type="InterPro" id="IPR006390">
    <property type="entry name" value="DHP_synth_dom"/>
</dbReference>
<reference evidence="6 7" key="1">
    <citation type="submission" date="2020-07" db="EMBL/GenBank/DDBJ databases">
        <title>Sequencing the genomes of 1000 actinobacteria strains.</title>
        <authorList>
            <person name="Klenk H.-P."/>
        </authorList>
    </citation>
    <scope>NUCLEOTIDE SEQUENCE [LARGE SCALE GENOMIC DNA]</scope>
    <source>
        <strain evidence="6 7">DSM 45763</strain>
    </source>
</reference>
<comment type="subunit">
    <text evidence="2">Homodimer.</text>
</comment>
<dbReference type="PROSITE" id="PS00792">
    <property type="entry name" value="DHPS_1"/>
    <property type="match status" value="1"/>
</dbReference>
<evidence type="ECO:0000256" key="2">
    <source>
        <dbReference type="ARBA" id="ARBA00011738"/>
    </source>
</evidence>
<dbReference type="InterPro" id="IPR000489">
    <property type="entry name" value="Pterin-binding_dom"/>
</dbReference>
<evidence type="ECO:0000313" key="6">
    <source>
        <dbReference type="EMBL" id="NYF38305.1"/>
    </source>
</evidence>
<proteinExistence type="inferred from homology"/>
<comment type="pathway">
    <text evidence="4">Cofactor biosynthesis; tetrahydrofolate biosynthesis; 7,8-dihydrofolate from 2-amino-4-hydroxy-6-hydroxymethyl-7,8-dihydropteridine diphosphate and 4-aminobenzoate: step 1/2.</text>
</comment>
<name>A0A852UXH7_9ACTN</name>
<evidence type="ECO:0000256" key="4">
    <source>
        <dbReference type="RuleBase" id="RU361205"/>
    </source>
</evidence>
<dbReference type="InterPro" id="IPR011005">
    <property type="entry name" value="Dihydropteroate_synth-like_sf"/>
</dbReference>
<keyword evidence="4" id="KW-0460">Magnesium</keyword>
<dbReference type="GO" id="GO:0046872">
    <property type="term" value="F:metal ion binding"/>
    <property type="evidence" value="ECO:0007669"/>
    <property type="project" value="UniProtKB-KW"/>
</dbReference>
<keyword evidence="4" id="KW-0479">Metal-binding</keyword>
<keyword evidence="4 6" id="KW-0808">Transferase</keyword>
<dbReference type="UniPathway" id="UPA00077">
    <property type="reaction ID" value="UER00156"/>
</dbReference>
<dbReference type="GO" id="GO:0046656">
    <property type="term" value="P:folic acid biosynthetic process"/>
    <property type="evidence" value="ECO:0007669"/>
    <property type="project" value="UniProtKB-KW"/>
</dbReference>
<comment type="caution">
    <text evidence="6">The sequence shown here is derived from an EMBL/GenBank/DDBJ whole genome shotgun (WGS) entry which is preliminary data.</text>
</comment>
<dbReference type="Pfam" id="PF00809">
    <property type="entry name" value="Pterin_bind"/>
    <property type="match status" value="1"/>
</dbReference>
<dbReference type="Gene3D" id="3.20.20.20">
    <property type="entry name" value="Dihydropteroate synthase-like"/>
    <property type="match status" value="1"/>
</dbReference>
<sequence>MSILRLRGREFRPGEFAIMAVVNRTPDSFFDRGRTYGFAAALDAVDAAVAGGADIVDIGGVKAGPGDEVDPAEEIRRVAGLVAAVRERHPDLIISVDTWRAEVGEVVARAGADLLNDTWGGVDPGLAGVAAEHGIGLVCAHAGRAVPRTRPHRVAYDDVVADVIGYTVDLAERAAAAGVARESILIDPAHDFGKNTWHSLEVGRRLHEMVGTGWPVLVAVSNKDFVGETLGGLPVEQRHAGTLATLAVSAWQGARVFRVHDAASARAALSAVTALRERAGA</sequence>
<organism evidence="6 7">
    <name type="scientific">Streptosporangium sandarakinum</name>
    <dbReference type="NCBI Taxonomy" id="1260955"/>
    <lineage>
        <taxon>Bacteria</taxon>
        <taxon>Bacillati</taxon>
        <taxon>Actinomycetota</taxon>
        <taxon>Actinomycetes</taxon>
        <taxon>Streptosporangiales</taxon>
        <taxon>Streptosporangiaceae</taxon>
        <taxon>Streptosporangium</taxon>
    </lineage>
</organism>
<evidence type="ECO:0000313" key="7">
    <source>
        <dbReference type="Proteomes" id="UP000576393"/>
    </source>
</evidence>
<comment type="cofactor">
    <cofactor evidence="4">
        <name>Mg(2+)</name>
        <dbReference type="ChEBI" id="CHEBI:18420"/>
    </cofactor>
</comment>
<dbReference type="AlphaFoldDB" id="A0A852UXH7"/>
<keyword evidence="4" id="KW-0289">Folate biosynthesis</keyword>
<dbReference type="PANTHER" id="PTHR20941:SF8">
    <property type="entry name" value="INACTIVE DIHYDROPTEROATE SYNTHASE 2"/>
    <property type="match status" value="1"/>
</dbReference>
<dbReference type="Proteomes" id="UP000576393">
    <property type="component" value="Unassembled WGS sequence"/>
</dbReference>
<dbReference type="GO" id="GO:0004156">
    <property type="term" value="F:dihydropteroate synthase activity"/>
    <property type="evidence" value="ECO:0007669"/>
    <property type="project" value="UniProtKB-EC"/>
</dbReference>
<evidence type="ECO:0000259" key="5">
    <source>
        <dbReference type="PROSITE" id="PS50972"/>
    </source>
</evidence>
<dbReference type="EC" id="2.5.1.15" evidence="4"/>
<dbReference type="PROSITE" id="PS50972">
    <property type="entry name" value="PTERIN_BINDING"/>
    <property type="match status" value="1"/>
</dbReference>